<gene>
    <name evidence="10" type="ORF">LSH36_120g16024</name>
</gene>
<feature type="domain" description="G-protein coupled receptors family 1 profile" evidence="9">
    <location>
        <begin position="1"/>
        <end position="183"/>
    </location>
</feature>
<evidence type="ECO:0000256" key="6">
    <source>
        <dbReference type="ARBA" id="ARBA00023170"/>
    </source>
</evidence>
<reference evidence="10" key="1">
    <citation type="journal article" date="2023" name="Mol. Biol. Evol.">
        <title>Third-Generation Sequencing Reveals the Adaptive Role of the Epigenome in Three Deep-Sea Polychaetes.</title>
        <authorList>
            <person name="Perez M."/>
            <person name="Aroh O."/>
            <person name="Sun Y."/>
            <person name="Lan Y."/>
            <person name="Juniper S.K."/>
            <person name="Young C.R."/>
            <person name="Angers B."/>
            <person name="Qian P.Y."/>
        </authorList>
    </citation>
    <scope>NUCLEOTIDE SEQUENCE</scope>
    <source>
        <strain evidence="10">P08H-3</strain>
    </source>
</reference>
<evidence type="ECO:0000256" key="3">
    <source>
        <dbReference type="ARBA" id="ARBA00022989"/>
    </source>
</evidence>
<feature type="transmembrane region" description="Helical" evidence="8">
    <location>
        <begin position="70"/>
        <end position="93"/>
    </location>
</feature>
<dbReference type="GO" id="GO:0004930">
    <property type="term" value="F:G protein-coupled receptor activity"/>
    <property type="evidence" value="ECO:0007669"/>
    <property type="project" value="UniProtKB-KW"/>
</dbReference>
<comment type="subcellular location">
    <subcellularLocation>
        <location evidence="1">Membrane</location>
        <topology evidence="1">Multi-pass membrane protein</topology>
    </subcellularLocation>
</comment>
<sequence>MCAMRAHLVERRAYVFIIVVWILSIGVSAPILFYRREYKRIWADHVEIWCADNWPLSTDGSTAGVARRTYYTLVSLVLFFIPIAVMSVAYLLIIYKLWSRMPPGEVIDCDVSAQVRVKRKVVLMLMTILSVFAVCWLPLQVSILYAEHRPDVNESKLPLWYDDFNYFATFLAYSNSAINPIIYTCFNENYRKAFKEVFSCGKRNHPHMNGHRYSYNSVEMRTQQDRQTEVTCTQILHSPNLPKKCEVLAKL</sequence>
<comment type="caution">
    <text evidence="10">The sequence shown here is derived from an EMBL/GenBank/DDBJ whole genome shotgun (WGS) entry which is preliminary data.</text>
</comment>
<dbReference type="PANTHER" id="PTHR45695">
    <property type="entry name" value="LEUCOKININ RECEPTOR-RELATED"/>
    <property type="match status" value="1"/>
</dbReference>
<evidence type="ECO:0000256" key="2">
    <source>
        <dbReference type="ARBA" id="ARBA00022692"/>
    </source>
</evidence>
<keyword evidence="11" id="KW-1185">Reference proteome</keyword>
<dbReference type="PROSITE" id="PS50262">
    <property type="entry name" value="G_PROTEIN_RECEP_F1_2"/>
    <property type="match status" value="1"/>
</dbReference>
<dbReference type="SUPFAM" id="SSF81321">
    <property type="entry name" value="Family A G protein-coupled receptor-like"/>
    <property type="match status" value="1"/>
</dbReference>
<dbReference type="AlphaFoldDB" id="A0AAD9JXK5"/>
<dbReference type="Proteomes" id="UP001208570">
    <property type="component" value="Unassembled WGS sequence"/>
</dbReference>
<protein>
    <recommendedName>
        <fullName evidence="9">G-protein coupled receptors family 1 profile domain-containing protein</fullName>
    </recommendedName>
</protein>
<evidence type="ECO:0000256" key="7">
    <source>
        <dbReference type="ARBA" id="ARBA00023224"/>
    </source>
</evidence>
<proteinExistence type="predicted"/>
<keyword evidence="4" id="KW-0297">G-protein coupled receptor</keyword>
<dbReference type="PANTHER" id="PTHR45695:SF9">
    <property type="entry name" value="LEUCOKININ RECEPTOR"/>
    <property type="match status" value="1"/>
</dbReference>
<feature type="transmembrane region" description="Helical" evidence="8">
    <location>
        <begin position="121"/>
        <end position="146"/>
    </location>
</feature>
<keyword evidence="6" id="KW-0675">Receptor</keyword>
<name>A0AAD9JXK5_9ANNE</name>
<evidence type="ECO:0000259" key="9">
    <source>
        <dbReference type="PROSITE" id="PS50262"/>
    </source>
</evidence>
<evidence type="ECO:0000256" key="1">
    <source>
        <dbReference type="ARBA" id="ARBA00004141"/>
    </source>
</evidence>
<evidence type="ECO:0000313" key="11">
    <source>
        <dbReference type="Proteomes" id="UP001208570"/>
    </source>
</evidence>
<keyword evidence="5 8" id="KW-0472">Membrane</keyword>
<keyword evidence="7" id="KW-0807">Transducer</keyword>
<dbReference type="InterPro" id="IPR000276">
    <property type="entry name" value="GPCR_Rhodpsn"/>
</dbReference>
<dbReference type="PRINTS" id="PR00237">
    <property type="entry name" value="GPCRRHODOPSN"/>
</dbReference>
<evidence type="ECO:0000313" key="10">
    <source>
        <dbReference type="EMBL" id="KAK2161217.1"/>
    </source>
</evidence>
<dbReference type="EMBL" id="JAODUP010000120">
    <property type="protein sequence ID" value="KAK2161217.1"/>
    <property type="molecule type" value="Genomic_DNA"/>
</dbReference>
<accession>A0AAD9JXK5</accession>
<feature type="transmembrane region" description="Helical" evidence="8">
    <location>
        <begin position="166"/>
        <end position="186"/>
    </location>
</feature>
<dbReference type="Pfam" id="PF00001">
    <property type="entry name" value="7tm_1"/>
    <property type="match status" value="1"/>
</dbReference>
<evidence type="ECO:0000256" key="4">
    <source>
        <dbReference type="ARBA" id="ARBA00023040"/>
    </source>
</evidence>
<dbReference type="InterPro" id="IPR017452">
    <property type="entry name" value="GPCR_Rhodpsn_7TM"/>
</dbReference>
<keyword evidence="3 8" id="KW-1133">Transmembrane helix</keyword>
<dbReference type="GO" id="GO:0005886">
    <property type="term" value="C:plasma membrane"/>
    <property type="evidence" value="ECO:0007669"/>
    <property type="project" value="TreeGrafter"/>
</dbReference>
<feature type="transmembrane region" description="Helical" evidence="8">
    <location>
        <begin position="12"/>
        <end position="34"/>
    </location>
</feature>
<keyword evidence="2 8" id="KW-0812">Transmembrane</keyword>
<dbReference type="Gene3D" id="1.20.1070.10">
    <property type="entry name" value="Rhodopsin 7-helix transmembrane proteins"/>
    <property type="match status" value="1"/>
</dbReference>
<organism evidence="10 11">
    <name type="scientific">Paralvinella palmiformis</name>
    <dbReference type="NCBI Taxonomy" id="53620"/>
    <lineage>
        <taxon>Eukaryota</taxon>
        <taxon>Metazoa</taxon>
        <taxon>Spiralia</taxon>
        <taxon>Lophotrochozoa</taxon>
        <taxon>Annelida</taxon>
        <taxon>Polychaeta</taxon>
        <taxon>Sedentaria</taxon>
        <taxon>Canalipalpata</taxon>
        <taxon>Terebellida</taxon>
        <taxon>Terebelliformia</taxon>
        <taxon>Alvinellidae</taxon>
        <taxon>Paralvinella</taxon>
    </lineage>
</organism>
<evidence type="ECO:0000256" key="5">
    <source>
        <dbReference type="ARBA" id="ARBA00023136"/>
    </source>
</evidence>
<evidence type="ECO:0000256" key="8">
    <source>
        <dbReference type="SAM" id="Phobius"/>
    </source>
</evidence>